<evidence type="ECO:0000313" key="1">
    <source>
        <dbReference type="EMBL" id="CAG8474188.1"/>
    </source>
</evidence>
<accession>A0ACA9KHK8</accession>
<keyword evidence="2" id="KW-1185">Reference proteome</keyword>
<dbReference type="EMBL" id="CAJVPM010001807">
    <property type="protein sequence ID" value="CAG8474188.1"/>
    <property type="molecule type" value="Genomic_DNA"/>
</dbReference>
<protein>
    <submittedName>
        <fullName evidence="1">6153_t:CDS:1</fullName>
    </submittedName>
</protein>
<sequence length="404" mass="45905">MNAVDVNKDFTNTIIISENPEPEQSRNHFEVNYLDLGDLIEQENQELTISVQTEEIADIAYQTHLTVNLNSSIFQDKTSKEIANLVIVEIKVLNAVEVNIYHGSLYLCSDLCTEMSNELQKEIKAYSHLTTIELKIIYDTKVLISQNILLSISTTGKIKESDTTAISFITPLLEEIKNRNIRISEIYLDATYKTARRCYELYDIIADVEGTSFPIAYLVLDTTKVTDTNFVFTGKDFAKINAVSKATNEFDFIDPAFYLMENDYDPQILILTQKHFDMHPIIPVDAQRTTLTPVDIRYHTTPLFLVLKNCESNETISVVPIEIEPTINNMLHNSTNIHEDLEEEACSFRTTWTSNRKPYLMYLLYSEELGNSEKTGSSKSILANMANNTGTIGIENTRVCDKAN</sequence>
<dbReference type="Proteomes" id="UP000789860">
    <property type="component" value="Unassembled WGS sequence"/>
</dbReference>
<gene>
    <name evidence="1" type="ORF">SCALOS_LOCUS2155</name>
</gene>
<name>A0ACA9KHK8_9GLOM</name>
<reference evidence="1" key="1">
    <citation type="submission" date="2021-06" db="EMBL/GenBank/DDBJ databases">
        <authorList>
            <person name="Kallberg Y."/>
            <person name="Tangrot J."/>
            <person name="Rosling A."/>
        </authorList>
    </citation>
    <scope>NUCLEOTIDE SEQUENCE</scope>
    <source>
        <strain evidence="1">AU212A</strain>
    </source>
</reference>
<organism evidence="1 2">
    <name type="scientific">Scutellospora calospora</name>
    <dbReference type="NCBI Taxonomy" id="85575"/>
    <lineage>
        <taxon>Eukaryota</taxon>
        <taxon>Fungi</taxon>
        <taxon>Fungi incertae sedis</taxon>
        <taxon>Mucoromycota</taxon>
        <taxon>Glomeromycotina</taxon>
        <taxon>Glomeromycetes</taxon>
        <taxon>Diversisporales</taxon>
        <taxon>Gigasporaceae</taxon>
        <taxon>Scutellospora</taxon>
    </lineage>
</organism>
<comment type="caution">
    <text evidence="1">The sequence shown here is derived from an EMBL/GenBank/DDBJ whole genome shotgun (WGS) entry which is preliminary data.</text>
</comment>
<proteinExistence type="predicted"/>
<evidence type="ECO:0000313" key="2">
    <source>
        <dbReference type="Proteomes" id="UP000789860"/>
    </source>
</evidence>